<comment type="catalytic activity">
    <reaction evidence="6">
        <text>biotin + L-lysyl-[protein] + ATP = N(6)-biotinyl-L-lysyl-[protein] + AMP + diphosphate + H(+)</text>
        <dbReference type="Rhea" id="RHEA:11756"/>
        <dbReference type="Rhea" id="RHEA-COMP:9752"/>
        <dbReference type="Rhea" id="RHEA-COMP:10505"/>
        <dbReference type="ChEBI" id="CHEBI:15378"/>
        <dbReference type="ChEBI" id="CHEBI:29969"/>
        <dbReference type="ChEBI" id="CHEBI:30616"/>
        <dbReference type="ChEBI" id="CHEBI:33019"/>
        <dbReference type="ChEBI" id="CHEBI:57586"/>
        <dbReference type="ChEBI" id="CHEBI:83144"/>
        <dbReference type="ChEBI" id="CHEBI:456215"/>
        <dbReference type="EC" id="6.3.4.15"/>
    </reaction>
</comment>
<dbReference type="EMBL" id="CP017075">
    <property type="protein sequence ID" value="AOR75857.1"/>
    <property type="molecule type" value="Genomic_DNA"/>
</dbReference>
<dbReference type="EMBL" id="JFYZ01000001">
    <property type="protein sequence ID" value="EZP84856.1"/>
    <property type="molecule type" value="Genomic_DNA"/>
</dbReference>
<dbReference type="SUPFAM" id="SSF50037">
    <property type="entry name" value="C-terminal domain of transcriptional repressors"/>
    <property type="match status" value="1"/>
</dbReference>
<dbReference type="PANTHER" id="PTHR12835:SF5">
    <property type="entry name" value="BIOTIN--PROTEIN LIGASE"/>
    <property type="match status" value="1"/>
</dbReference>
<evidence type="ECO:0000313" key="11">
    <source>
        <dbReference type="Proteomes" id="UP000094626"/>
    </source>
</evidence>
<evidence type="ECO:0000259" key="7">
    <source>
        <dbReference type="PROSITE" id="PS51733"/>
    </source>
</evidence>
<reference evidence="9 10" key="1">
    <citation type="submission" date="2014-03" db="EMBL/GenBank/DDBJ databases">
        <title>Whole genome sequence of Novosphingobium resinovorum KF1.</title>
        <authorList>
            <person name="Gan H.M."/>
            <person name="Gan H.Y."/>
            <person name="Chew T.H."/>
            <person name="Savka M.A."/>
        </authorList>
    </citation>
    <scope>NUCLEOTIDE SEQUENCE [LARGE SCALE GENOMIC DNA]</scope>
    <source>
        <strain evidence="9 10">KF1</strain>
    </source>
</reference>
<proteinExistence type="predicted"/>
<dbReference type="InterPro" id="IPR008988">
    <property type="entry name" value="Transcriptional_repressor_C"/>
</dbReference>
<reference evidence="8" key="2">
    <citation type="submission" date="2016-08" db="EMBL/GenBank/DDBJ databases">
        <authorList>
            <person name="Seilhamer J.J."/>
        </authorList>
    </citation>
    <scope>NUCLEOTIDE SEQUENCE [LARGE SCALE GENOMIC DNA]</scope>
    <source>
        <strain evidence="8">SA1</strain>
    </source>
</reference>
<dbReference type="GO" id="GO:0005737">
    <property type="term" value="C:cytoplasm"/>
    <property type="evidence" value="ECO:0007669"/>
    <property type="project" value="TreeGrafter"/>
</dbReference>
<evidence type="ECO:0000256" key="6">
    <source>
        <dbReference type="ARBA" id="ARBA00047846"/>
    </source>
</evidence>
<keyword evidence="3" id="KW-0067">ATP-binding</keyword>
<dbReference type="PANTHER" id="PTHR12835">
    <property type="entry name" value="BIOTIN PROTEIN LIGASE"/>
    <property type="match status" value="1"/>
</dbReference>
<evidence type="ECO:0000256" key="1">
    <source>
        <dbReference type="ARBA" id="ARBA00022598"/>
    </source>
</evidence>
<reference evidence="11" key="3">
    <citation type="journal article" date="2017" name="J. Biotechnol.">
        <title>Complete genome sequence of Novosphingobium resinovorum SA1, a versatile xenobiotic-degrading bacterium capable of utilizing sulfanilic acid.</title>
        <authorList>
            <person name="Hegedus B."/>
            <person name="Kos P.B."/>
            <person name="Balint B."/>
            <person name="Maroti G."/>
            <person name="Gan H.M."/>
            <person name="Perei K."/>
            <person name="Rakhely G."/>
        </authorList>
    </citation>
    <scope>NUCLEOTIDE SEQUENCE [LARGE SCALE GENOMIC DNA]</scope>
    <source>
        <strain evidence="11">SA1</strain>
    </source>
</reference>
<evidence type="ECO:0000313" key="9">
    <source>
        <dbReference type="EMBL" id="EZP84856.1"/>
    </source>
</evidence>
<name>A0A031K4K3_9SPHN</name>
<dbReference type="Gene3D" id="3.30.930.10">
    <property type="entry name" value="Bira Bifunctional Protein, Domain 2"/>
    <property type="match status" value="1"/>
</dbReference>
<dbReference type="Pfam" id="PF02237">
    <property type="entry name" value="BPL_C"/>
    <property type="match status" value="1"/>
</dbReference>
<keyword evidence="2" id="KW-0547">Nucleotide-binding</keyword>
<dbReference type="SUPFAM" id="SSF55681">
    <property type="entry name" value="Class II aaRS and biotin synthetases"/>
    <property type="match status" value="1"/>
</dbReference>
<dbReference type="AlphaFoldDB" id="A0A031K4K3"/>
<accession>A0A031K4K3</accession>
<dbReference type="GO" id="GO:0004077">
    <property type="term" value="F:biotin--[biotin carboxyl-carrier protein] ligase activity"/>
    <property type="evidence" value="ECO:0007669"/>
    <property type="project" value="UniProtKB-EC"/>
</dbReference>
<evidence type="ECO:0000313" key="10">
    <source>
        <dbReference type="Proteomes" id="UP000024329"/>
    </source>
</evidence>
<dbReference type="KEGG" id="nre:BES08_03145"/>
<keyword evidence="1 8" id="KW-0436">Ligase</keyword>
<dbReference type="InterPro" id="IPR003142">
    <property type="entry name" value="BPL_C"/>
</dbReference>
<dbReference type="InterPro" id="IPR045864">
    <property type="entry name" value="aa-tRNA-synth_II/BPL/LPL"/>
</dbReference>
<dbReference type="Proteomes" id="UP000094626">
    <property type="component" value="Chromosome"/>
</dbReference>
<evidence type="ECO:0000256" key="2">
    <source>
        <dbReference type="ARBA" id="ARBA00022741"/>
    </source>
</evidence>
<dbReference type="eggNOG" id="COG0340">
    <property type="taxonomic scope" value="Bacteria"/>
</dbReference>
<evidence type="ECO:0000256" key="4">
    <source>
        <dbReference type="ARBA" id="ARBA00023267"/>
    </source>
</evidence>
<dbReference type="GO" id="GO:0005524">
    <property type="term" value="F:ATP binding"/>
    <property type="evidence" value="ECO:0007669"/>
    <property type="project" value="UniProtKB-KW"/>
</dbReference>
<dbReference type="InterPro" id="IPR004143">
    <property type="entry name" value="BPL_LPL_catalytic"/>
</dbReference>
<dbReference type="EC" id="6.3.4.15" evidence="5"/>
<protein>
    <recommendedName>
        <fullName evidence="5">biotin--[biotin carboxyl-carrier protein] ligase</fullName>
        <ecNumber evidence="5">6.3.4.15</ecNumber>
    </recommendedName>
</protein>
<dbReference type="InterPro" id="IPR004408">
    <property type="entry name" value="Biotin_CoA_COase_ligase"/>
</dbReference>
<dbReference type="PATRIC" id="fig|158500.4.peg.634"/>
<organism evidence="9 10">
    <name type="scientific">Novosphingobium resinovorum</name>
    <dbReference type="NCBI Taxonomy" id="158500"/>
    <lineage>
        <taxon>Bacteria</taxon>
        <taxon>Pseudomonadati</taxon>
        <taxon>Pseudomonadota</taxon>
        <taxon>Alphaproteobacteria</taxon>
        <taxon>Sphingomonadales</taxon>
        <taxon>Sphingomonadaceae</taxon>
        <taxon>Novosphingobium</taxon>
    </lineage>
</organism>
<evidence type="ECO:0000313" key="8">
    <source>
        <dbReference type="EMBL" id="AOR75857.1"/>
    </source>
</evidence>
<dbReference type="NCBIfam" id="TIGR00121">
    <property type="entry name" value="birA_ligase"/>
    <property type="match status" value="1"/>
</dbReference>
<dbReference type="RefSeq" id="WP_036522932.1">
    <property type="nucleotide sequence ID" value="NZ_CP017075.1"/>
</dbReference>
<dbReference type="Proteomes" id="UP000024329">
    <property type="component" value="Unassembled WGS sequence"/>
</dbReference>
<dbReference type="CDD" id="cd16442">
    <property type="entry name" value="BPL"/>
    <property type="match status" value="1"/>
</dbReference>
<dbReference type="Pfam" id="PF03099">
    <property type="entry name" value="BPL_LplA_LipB"/>
    <property type="match status" value="1"/>
</dbReference>
<dbReference type="OrthoDB" id="9807064at2"/>
<keyword evidence="11" id="KW-1185">Reference proteome</keyword>
<feature type="domain" description="BPL/LPL catalytic" evidence="7">
    <location>
        <begin position="1"/>
        <end position="171"/>
    </location>
</feature>
<evidence type="ECO:0000256" key="3">
    <source>
        <dbReference type="ARBA" id="ARBA00022840"/>
    </source>
</evidence>
<evidence type="ECO:0000256" key="5">
    <source>
        <dbReference type="ARBA" id="ARBA00024227"/>
    </source>
</evidence>
<dbReference type="PROSITE" id="PS51733">
    <property type="entry name" value="BPL_LPL_CATALYTIC"/>
    <property type="match status" value="1"/>
</dbReference>
<gene>
    <name evidence="8" type="ORF">BES08_03145</name>
    <name evidence="9" type="ORF">BV97_00618</name>
</gene>
<dbReference type="STRING" id="158500.BES08_03145"/>
<keyword evidence="4" id="KW-0092">Biotin</keyword>
<sequence>MIEIVAETGSTNQDLAQRLSGGEYLPEGRWLVADRQNAGRGRLGRVWDDGAGNFMGSTVVRIAPGDPSPATLALLTGLAVHEALSRFVSSGLMLKWPNDLLLHEAKVAGILLEMVSGVVIVGIGVNLVHAPEVPGRRTAALGELAPSRDIFAEALAASFDTELQRWRSVGLAPLLRRWQSAAHPQGTPLRVLPPGEDAVEGAFAGLAEDGNLRLALLDGSIRTIHAGDVLLV</sequence>
<dbReference type="Gene3D" id="2.30.30.100">
    <property type="match status" value="1"/>
</dbReference>